<evidence type="ECO:0000313" key="2">
    <source>
        <dbReference type="EMBL" id="KDP24639.1"/>
    </source>
</evidence>
<dbReference type="EMBL" id="KK915100">
    <property type="protein sequence ID" value="KDP24639.1"/>
    <property type="molecule type" value="Genomic_DNA"/>
</dbReference>
<organism evidence="2 3">
    <name type="scientific">Jatropha curcas</name>
    <name type="common">Barbados nut</name>
    <dbReference type="NCBI Taxonomy" id="180498"/>
    <lineage>
        <taxon>Eukaryota</taxon>
        <taxon>Viridiplantae</taxon>
        <taxon>Streptophyta</taxon>
        <taxon>Embryophyta</taxon>
        <taxon>Tracheophyta</taxon>
        <taxon>Spermatophyta</taxon>
        <taxon>Magnoliopsida</taxon>
        <taxon>eudicotyledons</taxon>
        <taxon>Gunneridae</taxon>
        <taxon>Pentapetalae</taxon>
        <taxon>rosids</taxon>
        <taxon>fabids</taxon>
        <taxon>Malpighiales</taxon>
        <taxon>Euphorbiaceae</taxon>
        <taxon>Crotonoideae</taxon>
        <taxon>Jatropheae</taxon>
        <taxon>Jatropha</taxon>
    </lineage>
</organism>
<protein>
    <submittedName>
        <fullName evidence="2">Uncharacterized protein</fullName>
    </submittedName>
</protein>
<gene>
    <name evidence="2" type="ORF">JCGZ_25555</name>
</gene>
<name>A0A067JYN0_JATCU</name>
<proteinExistence type="predicted"/>
<accession>A0A067JYN0</accession>
<feature type="compositionally biased region" description="Polar residues" evidence="1">
    <location>
        <begin position="166"/>
        <end position="175"/>
    </location>
</feature>
<reference evidence="2 3" key="1">
    <citation type="journal article" date="2014" name="PLoS ONE">
        <title>Global Analysis of Gene Expression Profiles in Physic Nut (Jatropha curcas L.) Seedlings Exposed to Salt Stress.</title>
        <authorList>
            <person name="Zhang L."/>
            <person name="Zhang C."/>
            <person name="Wu P."/>
            <person name="Chen Y."/>
            <person name="Li M."/>
            <person name="Jiang H."/>
            <person name="Wu G."/>
        </authorList>
    </citation>
    <scope>NUCLEOTIDE SEQUENCE [LARGE SCALE GENOMIC DNA]</scope>
    <source>
        <strain evidence="3">cv. GZQX0401</strain>
        <tissue evidence="2">Young leaves</tissue>
    </source>
</reference>
<sequence>MRIRKRKTPFPLSALPPVTISDPYFFQEDGKVSNFHPINGQDWYLTASKQENKTIMMEEGEDKKRGRIRRRDGGEEMIAGYWCSEGEKAFPLKKRRESSSGRKLHEENITMDKKMKTKVNKKCIQENENNEEEEGGIDRCGAKKESYRGRGTAAMEVHLGKGRLRSVTSVRNRSMANKGDESLQQLSFSLAEEKTMKKRKYQ</sequence>
<dbReference type="AlphaFoldDB" id="A0A067JYN0"/>
<keyword evidence="3" id="KW-1185">Reference proteome</keyword>
<evidence type="ECO:0000256" key="1">
    <source>
        <dbReference type="SAM" id="MobiDB-lite"/>
    </source>
</evidence>
<dbReference type="Proteomes" id="UP000027138">
    <property type="component" value="Unassembled WGS sequence"/>
</dbReference>
<evidence type="ECO:0000313" key="3">
    <source>
        <dbReference type="Proteomes" id="UP000027138"/>
    </source>
</evidence>
<feature type="compositionally biased region" description="Basic and acidic residues" evidence="1">
    <location>
        <begin position="136"/>
        <end position="148"/>
    </location>
</feature>
<feature type="region of interest" description="Disordered" evidence="1">
    <location>
        <begin position="128"/>
        <end position="202"/>
    </location>
</feature>